<accession>A0A644YLR2</accession>
<dbReference type="InterPro" id="IPR016181">
    <property type="entry name" value="Acyl_CoA_acyltransferase"/>
</dbReference>
<evidence type="ECO:0000313" key="2">
    <source>
        <dbReference type="EMBL" id="MPM29350.1"/>
    </source>
</evidence>
<dbReference type="Pfam" id="PF13673">
    <property type="entry name" value="Acetyltransf_10"/>
    <property type="match status" value="1"/>
</dbReference>
<sequence length="150" mass="17060">MVIVDVTEENVSLAGEVHSLSWKKSHEAFCSREFVEKHTAERQTDYLRQKMNKGSKVYMLMDDELPVAIISITGSLIEDLYVRPGCQQKGYGTILLKSSLSKCYETPVLWILENNSSAKRFYEKNGFSLTGKRKNITTGLDELEMVLMKA</sequence>
<dbReference type="SUPFAM" id="SSF55729">
    <property type="entry name" value="Acyl-CoA N-acyltransferases (Nat)"/>
    <property type="match status" value="1"/>
</dbReference>
<evidence type="ECO:0000259" key="1">
    <source>
        <dbReference type="PROSITE" id="PS51186"/>
    </source>
</evidence>
<dbReference type="PROSITE" id="PS51186">
    <property type="entry name" value="GNAT"/>
    <property type="match status" value="1"/>
</dbReference>
<proteinExistence type="predicted"/>
<dbReference type="GO" id="GO:0016747">
    <property type="term" value="F:acyltransferase activity, transferring groups other than amino-acyl groups"/>
    <property type="evidence" value="ECO:0007669"/>
    <property type="project" value="InterPro"/>
</dbReference>
<organism evidence="2">
    <name type="scientific">bioreactor metagenome</name>
    <dbReference type="NCBI Taxonomy" id="1076179"/>
    <lineage>
        <taxon>unclassified sequences</taxon>
        <taxon>metagenomes</taxon>
        <taxon>ecological metagenomes</taxon>
    </lineage>
</organism>
<comment type="caution">
    <text evidence="2">The sequence shown here is derived from an EMBL/GenBank/DDBJ whole genome shotgun (WGS) entry which is preliminary data.</text>
</comment>
<dbReference type="Gene3D" id="3.40.630.30">
    <property type="match status" value="1"/>
</dbReference>
<protein>
    <recommendedName>
        <fullName evidence="1">N-acetyltransferase domain-containing protein</fullName>
    </recommendedName>
</protein>
<dbReference type="CDD" id="cd04301">
    <property type="entry name" value="NAT_SF"/>
    <property type="match status" value="1"/>
</dbReference>
<name>A0A644YLR2_9ZZZZ</name>
<gene>
    <name evidence="2" type="ORF">SDC9_75890</name>
</gene>
<dbReference type="EMBL" id="VSSQ01005489">
    <property type="protein sequence ID" value="MPM29350.1"/>
    <property type="molecule type" value="Genomic_DNA"/>
</dbReference>
<dbReference type="AlphaFoldDB" id="A0A644YLR2"/>
<dbReference type="InterPro" id="IPR000182">
    <property type="entry name" value="GNAT_dom"/>
</dbReference>
<feature type="domain" description="N-acetyltransferase" evidence="1">
    <location>
        <begin position="1"/>
        <end position="150"/>
    </location>
</feature>
<reference evidence="2" key="1">
    <citation type="submission" date="2019-08" db="EMBL/GenBank/DDBJ databases">
        <authorList>
            <person name="Kucharzyk K."/>
            <person name="Murdoch R.W."/>
            <person name="Higgins S."/>
            <person name="Loffler F."/>
        </authorList>
    </citation>
    <scope>NUCLEOTIDE SEQUENCE</scope>
</reference>